<protein>
    <submittedName>
        <fullName evidence="1">Uncharacterized protein</fullName>
    </submittedName>
</protein>
<name>A0ABW7C9L8_9CYAN</name>
<dbReference type="Proteomes" id="UP001604335">
    <property type="component" value="Unassembled WGS sequence"/>
</dbReference>
<evidence type="ECO:0000313" key="1">
    <source>
        <dbReference type="EMBL" id="MFG3817857.1"/>
    </source>
</evidence>
<proteinExistence type="predicted"/>
<comment type="caution">
    <text evidence="1">The sequence shown here is derived from an EMBL/GenBank/DDBJ whole genome shotgun (WGS) entry which is preliminary data.</text>
</comment>
<keyword evidence="2" id="KW-1185">Reference proteome</keyword>
<evidence type="ECO:0000313" key="2">
    <source>
        <dbReference type="Proteomes" id="UP001604335"/>
    </source>
</evidence>
<dbReference type="RefSeq" id="WP_393012475.1">
    <property type="nucleotide sequence ID" value="NZ_JAZAQF010000057.1"/>
</dbReference>
<gene>
    <name evidence="1" type="ORF">VPK24_09435</name>
</gene>
<sequence>MSIFFSPEEYLNLEANSPMRHEYRSGLVYAMAGISERFLARRTAANQEKSG</sequence>
<organism evidence="1 2">
    <name type="scientific">Limnothrix redekei LRLZ20PSL1</name>
    <dbReference type="NCBI Taxonomy" id="3112953"/>
    <lineage>
        <taxon>Bacteria</taxon>
        <taxon>Bacillati</taxon>
        <taxon>Cyanobacteriota</taxon>
        <taxon>Cyanophyceae</taxon>
        <taxon>Pseudanabaenales</taxon>
        <taxon>Pseudanabaenaceae</taxon>
        <taxon>Limnothrix</taxon>
    </lineage>
</organism>
<accession>A0ABW7C9L8</accession>
<reference evidence="2" key="1">
    <citation type="journal article" date="2024" name="Algal Res.">
        <title>Biochemical, toxicological and genomic investigation of a high-biomass producing Limnothrix strain isolated from Italian shallow drinking water reservoir.</title>
        <authorList>
            <person name="Simonazzi M."/>
            <person name="Shishido T.K."/>
            <person name="Delbaje E."/>
            <person name="Wahlsten M."/>
            <person name="Fewer D.P."/>
            <person name="Sivonen K."/>
            <person name="Pezzolesi L."/>
            <person name="Pistocchi R."/>
        </authorList>
    </citation>
    <scope>NUCLEOTIDE SEQUENCE [LARGE SCALE GENOMIC DNA]</scope>
    <source>
        <strain evidence="2">LRLZ20PSL1</strain>
    </source>
</reference>
<dbReference type="EMBL" id="JAZAQF010000057">
    <property type="protein sequence ID" value="MFG3817857.1"/>
    <property type="molecule type" value="Genomic_DNA"/>
</dbReference>